<dbReference type="InterPro" id="IPR039506">
    <property type="entry name" value="SPOB_a"/>
</dbReference>
<name>A0A3N1HQ04_9ACTN</name>
<dbReference type="EMBL" id="RJKN01000002">
    <property type="protein sequence ID" value="ROP44603.1"/>
    <property type="molecule type" value="Genomic_DNA"/>
</dbReference>
<evidence type="ECO:0000256" key="2">
    <source>
        <dbReference type="ARBA" id="ARBA00004651"/>
    </source>
</evidence>
<keyword evidence="18" id="KW-1185">Reference proteome</keyword>
<keyword evidence="10" id="KW-0067">ATP-binding</keyword>
<sequence length="544" mass="56383">MPLGVQLALLQIGVVLVVLVLAGAVAVRLQEDQIRDAYQQQVLSVATSTATLPSVVEAFDDADPAATLQPLAELLREASGMTFVVISDAEGVRYSHPDPDRIGEPVSTDQSGTLRGETFVGTERGTLGVSLRAKVPVRAPDGTVIGAASVGILESELQDDLREDIPAVVTWIGGAALLGVVASLVVARLVRRRLHGLEPEEIGRLLQAREAMLHGVREGVLAVDRRGVVVLANDAARRLLDLSADPTGSPAAEVLDAHVVGLLQGTRELADEPVLAGERLLLANRTRAVVDERTVADVLTLRDSTELSGAMRELDGQRSLTATLRAQSHEFRNQLHVVQGLLELGRPDDASAYVSRIGRGGDLLRSDALDGVTDPATAALLMAKAAVVRERGSTLELDPASSLVAADDDVLTVVGNLVDNAVDAVGAEGAVVVLLAEDADGVLVQVDDDGPGVPPAERERVFEVGVSTKAGPSAVDAPGDHHGRGIGLALVRRVAHRRGGEARVGTSPLGGARVTVRLGPRDTHGTGGTDGGAASAAPVAAGAR</sequence>
<keyword evidence="12" id="KW-0902">Two-component regulatory system</keyword>
<comment type="catalytic activity">
    <reaction evidence="1">
        <text>ATP + protein L-histidine = ADP + protein N-phospho-L-histidine.</text>
        <dbReference type="EC" id="2.7.13.3"/>
    </reaction>
</comment>
<dbReference type="SUPFAM" id="SSF55874">
    <property type="entry name" value="ATPase domain of HSP90 chaperone/DNA topoisomerase II/histidine kinase"/>
    <property type="match status" value="1"/>
</dbReference>
<evidence type="ECO:0000256" key="4">
    <source>
        <dbReference type="ARBA" id="ARBA00022475"/>
    </source>
</evidence>
<dbReference type="SUPFAM" id="SSF55890">
    <property type="entry name" value="Sporulation response regulatory protein Spo0B"/>
    <property type="match status" value="1"/>
</dbReference>
<dbReference type="SMART" id="SM00387">
    <property type="entry name" value="HATPase_c"/>
    <property type="match status" value="1"/>
</dbReference>
<evidence type="ECO:0000256" key="15">
    <source>
        <dbReference type="SAM" id="Phobius"/>
    </source>
</evidence>
<dbReference type="AlphaFoldDB" id="A0A3N1HQ04"/>
<organism evidence="17 18">
    <name type="scientific">Pseudokineococcus lusitanus</name>
    <dbReference type="NCBI Taxonomy" id="763993"/>
    <lineage>
        <taxon>Bacteria</taxon>
        <taxon>Bacillati</taxon>
        <taxon>Actinomycetota</taxon>
        <taxon>Actinomycetes</taxon>
        <taxon>Kineosporiales</taxon>
        <taxon>Kineosporiaceae</taxon>
        <taxon>Pseudokineococcus</taxon>
    </lineage>
</organism>
<dbReference type="GO" id="GO:0006355">
    <property type="term" value="P:regulation of DNA-templated transcription"/>
    <property type="evidence" value="ECO:0007669"/>
    <property type="project" value="InterPro"/>
</dbReference>
<feature type="compositionally biased region" description="Low complexity" evidence="14">
    <location>
        <begin position="532"/>
        <end position="544"/>
    </location>
</feature>
<evidence type="ECO:0000256" key="12">
    <source>
        <dbReference type="ARBA" id="ARBA00023012"/>
    </source>
</evidence>
<proteinExistence type="predicted"/>
<dbReference type="InterPro" id="IPR005467">
    <property type="entry name" value="His_kinase_dom"/>
</dbReference>
<feature type="region of interest" description="Disordered" evidence="14">
    <location>
        <begin position="499"/>
        <end position="544"/>
    </location>
</feature>
<evidence type="ECO:0000256" key="14">
    <source>
        <dbReference type="SAM" id="MobiDB-lite"/>
    </source>
</evidence>
<reference evidence="17 18" key="1">
    <citation type="journal article" date="2015" name="Stand. Genomic Sci.">
        <title>Genomic Encyclopedia of Bacterial and Archaeal Type Strains, Phase III: the genomes of soil and plant-associated and newly described type strains.</title>
        <authorList>
            <person name="Whitman W.B."/>
            <person name="Woyke T."/>
            <person name="Klenk H.P."/>
            <person name="Zhou Y."/>
            <person name="Lilburn T.G."/>
            <person name="Beck B.J."/>
            <person name="De Vos P."/>
            <person name="Vandamme P."/>
            <person name="Eisen J.A."/>
            <person name="Garrity G."/>
            <person name="Hugenholtz P."/>
            <person name="Kyrpides N.C."/>
        </authorList>
    </citation>
    <scope>NUCLEOTIDE SEQUENCE [LARGE SCALE GENOMIC DNA]</scope>
    <source>
        <strain evidence="17 18">CECT 7306</strain>
    </source>
</reference>
<evidence type="ECO:0000313" key="17">
    <source>
        <dbReference type="EMBL" id="ROP44603.1"/>
    </source>
</evidence>
<dbReference type="InterPro" id="IPR013767">
    <property type="entry name" value="PAS_fold"/>
</dbReference>
<dbReference type="InterPro" id="IPR036890">
    <property type="entry name" value="HATPase_C_sf"/>
</dbReference>
<evidence type="ECO:0000256" key="11">
    <source>
        <dbReference type="ARBA" id="ARBA00022989"/>
    </source>
</evidence>
<keyword evidence="11 15" id="KW-1133">Transmembrane helix</keyword>
<evidence type="ECO:0000256" key="9">
    <source>
        <dbReference type="ARBA" id="ARBA00022777"/>
    </source>
</evidence>
<dbReference type="InParanoid" id="A0A3N1HQ04"/>
<comment type="subcellular location">
    <subcellularLocation>
        <location evidence="2">Cell membrane</location>
        <topology evidence="2">Multi-pass membrane protein</topology>
    </subcellularLocation>
</comment>
<dbReference type="PROSITE" id="PS50109">
    <property type="entry name" value="HIS_KIN"/>
    <property type="match status" value="1"/>
</dbReference>
<dbReference type="GO" id="GO:0005524">
    <property type="term" value="F:ATP binding"/>
    <property type="evidence" value="ECO:0007669"/>
    <property type="project" value="UniProtKB-KW"/>
</dbReference>
<dbReference type="Gene3D" id="3.30.450.20">
    <property type="entry name" value="PAS domain"/>
    <property type="match status" value="2"/>
</dbReference>
<keyword evidence="8" id="KW-0547">Nucleotide-binding</keyword>
<evidence type="ECO:0000256" key="10">
    <source>
        <dbReference type="ARBA" id="ARBA00022840"/>
    </source>
</evidence>
<evidence type="ECO:0000256" key="7">
    <source>
        <dbReference type="ARBA" id="ARBA00022692"/>
    </source>
</evidence>
<dbReference type="InterPro" id="IPR004358">
    <property type="entry name" value="Sig_transdc_His_kin-like_C"/>
</dbReference>
<feature type="domain" description="Histidine kinase" evidence="16">
    <location>
        <begin position="326"/>
        <end position="522"/>
    </location>
</feature>
<dbReference type="InterPro" id="IPR033463">
    <property type="entry name" value="sCache_3"/>
</dbReference>
<evidence type="ECO:0000256" key="6">
    <source>
        <dbReference type="ARBA" id="ARBA00022679"/>
    </source>
</evidence>
<dbReference type="Pfam" id="PF17203">
    <property type="entry name" value="sCache_3_2"/>
    <property type="match status" value="1"/>
</dbReference>
<gene>
    <name evidence="17" type="ORF">EDC03_0726</name>
</gene>
<keyword evidence="6" id="KW-0808">Transferase</keyword>
<dbReference type="InterPro" id="IPR016120">
    <property type="entry name" value="Sig_transdc_His_kin_SpoOB"/>
</dbReference>
<dbReference type="OrthoDB" id="9792686at2"/>
<dbReference type="Pfam" id="PF14689">
    <property type="entry name" value="SPOB_a"/>
    <property type="match status" value="1"/>
</dbReference>
<keyword evidence="4" id="KW-1003">Cell membrane</keyword>
<evidence type="ECO:0000256" key="13">
    <source>
        <dbReference type="ARBA" id="ARBA00023136"/>
    </source>
</evidence>
<keyword evidence="7 15" id="KW-0812">Transmembrane</keyword>
<dbReference type="InterPro" id="IPR050980">
    <property type="entry name" value="2C_sensor_his_kinase"/>
</dbReference>
<dbReference type="GO" id="GO:0005886">
    <property type="term" value="C:plasma membrane"/>
    <property type="evidence" value="ECO:0007669"/>
    <property type="project" value="UniProtKB-SubCell"/>
</dbReference>
<dbReference type="PANTHER" id="PTHR44936">
    <property type="entry name" value="SENSOR PROTEIN CREC"/>
    <property type="match status" value="1"/>
</dbReference>
<protein>
    <recommendedName>
        <fullName evidence="3">histidine kinase</fullName>
        <ecNumber evidence="3">2.7.13.3</ecNumber>
    </recommendedName>
</protein>
<comment type="caution">
    <text evidence="17">The sequence shown here is derived from an EMBL/GenBank/DDBJ whole genome shotgun (WGS) entry which is preliminary data.</text>
</comment>
<dbReference type="InterPro" id="IPR003594">
    <property type="entry name" value="HATPase_dom"/>
</dbReference>
<keyword evidence="13 15" id="KW-0472">Membrane</keyword>
<dbReference type="Gene3D" id="1.10.287.130">
    <property type="match status" value="1"/>
</dbReference>
<dbReference type="Pfam" id="PF02518">
    <property type="entry name" value="HATPase_c"/>
    <property type="match status" value="1"/>
</dbReference>
<dbReference type="PRINTS" id="PR00344">
    <property type="entry name" value="BCTRLSENSOR"/>
</dbReference>
<dbReference type="CDD" id="cd18773">
    <property type="entry name" value="PDC1_HK_sensor"/>
    <property type="match status" value="1"/>
</dbReference>
<dbReference type="Pfam" id="PF00989">
    <property type="entry name" value="PAS"/>
    <property type="match status" value="1"/>
</dbReference>
<feature type="transmembrane region" description="Helical" evidence="15">
    <location>
        <begin position="168"/>
        <end position="190"/>
    </location>
</feature>
<keyword evidence="9 17" id="KW-0418">Kinase</keyword>
<evidence type="ECO:0000256" key="5">
    <source>
        <dbReference type="ARBA" id="ARBA00022553"/>
    </source>
</evidence>
<dbReference type="Proteomes" id="UP000276232">
    <property type="component" value="Unassembled WGS sequence"/>
</dbReference>
<evidence type="ECO:0000256" key="8">
    <source>
        <dbReference type="ARBA" id="ARBA00022741"/>
    </source>
</evidence>
<dbReference type="EC" id="2.7.13.3" evidence="3"/>
<evidence type="ECO:0000313" key="18">
    <source>
        <dbReference type="Proteomes" id="UP000276232"/>
    </source>
</evidence>
<dbReference type="Gene3D" id="3.30.565.10">
    <property type="entry name" value="Histidine kinase-like ATPase, C-terminal domain"/>
    <property type="match status" value="1"/>
</dbReference>
<evidence type="ECO:0000256" key="1">
    <source>
        <dbReference type="ARBA" id="ARBA00000085"/>
    </source>
</evidence>
<evidence type="ECO:0000256" key="3">
    <source>
        <dbReference type="ARBA" id="ARBA00012438"/>
    </source>
</evidence>
<dbReference type="SUPFAM" id="SSF103190">
    <property type="entry name" value="Sensory domain-like"/>
    <property type="match status" value="1"/>
</dbReference>
<evidence type="ECO:0000259" key="16">
    <source>
        <dbReference type="PROSITE" id="PS50109"/>
    </source>
</evidence>
<dbReference type="PANTHER" id="PTHR44936:SF10">
    <property type="entry name" value="SENSOR PROTEIN RSTB"/>
    <property type="match status" value="1"/>
</dbReference>
<dbReference type="GO" id="GO:0000155">
    <property type="term" value="F:phosphorelay sensor kinase activity"/>
    <property type="evidence" value="ECO:0007669"/>
    <property type="project" value="InterPro"/>
</dbReference>
<dbReference type="InterPro" id="IPR029151">
    <property type="entry name" value="Sensor-like_sf"/>
</dbReference>
<keyword evidence="5" id="KW-0597">Phosphoprotein</keyword>
<accession>A0A3N1HQ04</accession>